<comment type="caution">
    <text evidence="4">The sequence shown here is derived from an EMBL/GenBank/DDBJ whole genome shotgun (WGS) entry which is preliminary data.</text>
</comment>
<dbReference type="Pfam" id="PF22725">
    <property type="entry name" value="GFO_IDH_MocA_C3"/>
    <property type="match status" value="1"/>
</dbReference>
<dbReference type="RefSeq" id="WP_183400016.1">
    <property type="nucleotide sequence ID" value="NZ_JACIDS010000004.1"/>
</dbReference>
<dbReference type="EMBL" id="JACIDS010000004">
    <property type="protein sequence ID" value="MBB3932375.1"/>
    <property type="molecule type" value="Genomic_DNA"/>
</dbReference>
<name>A0A840AVA5_9HYPH</name>
<proteinExistence type="predicted"/>
<reference evidence="4 5" key="1">
    <citation type="submission" date="2020-08" db="EMBL/GenBank/DDBJ databases">
        <title>Genomic Encyclopedia of Type Strains, Phase IV (KMG-IV): sequencing the most valuable type-strain genomes for metagenomic binning, comparative biology and taxonomic classification.</title>
        <authorList>
            <person name="Goeker M."/>
        </authorList>
    </citation>
    <scope>NUCLEOTIDE SEQUENCE [LARGE SCALE GENOMIC DNA]</scope>
    <source>
        <strain evidence="4 5">DSM 25966</strain>
    </source>
</reference>
<sequence length="380" mass="39176">MTQRVGLVGCGNISEIYLVNAARFPAIRVVACADLNPAAAKAKAEAHGIAARSVADLIAADDVDIVLNLTVPAAHAEVALAALAAGKHVYTEKPLATTTAAGRLILESALARGLRVGAAPDTVLGAGVQTARRLFDEGSLGRPVLGTAAVLSHGMEMWHPNPDFFFKSGGGPVLDMGPYYVATLLTLLGPVATVAAIGQIGNAERIITAPDSPFRGNTIKVETLTSVQALLQFANGTQVSFLASWDVWNHSMPHVELHGTEGSLRVPDPNWFGGAVEVSRGGAPFEAVATGGMVYGGANWPTFAGDVANYRGLGLADMADAIETGRPHRANGDVGLHALAVMEAMLESALAGGTTLAIDAPMERPAALGEDEARALTVTP</sequence>
<dbReference type="SUPFAM" id="SSF51735">
    <property type="entry name" value="NAD(P)-binding Rossmann-fold domains"/>
    <property type="match status" value="1"/>
</dbReference>
<keyword evidence="5" id="KW-1185">Reference proteome</keyword>
<dbReference type="InterPro" id="IPR000683">
    <property type="entry name" value="Gfo/Idh/MocA-like_OxRdtase_N"/>
</dbReference>
<evidence type="ECO:0000313" key="5">
    <source>
        <dbReference type="Proteomes" id="UP000553963"/>
    </source>
</evidence>
<dbReference type="Gene3D" id="3.30.360.10">
    <property type="entry name" value="Dihydrodipicolinate Reductase, domain 2"/>
    <property type="match status" value="1"/>
</dbReference>
<accession>A0A840AVA5</accession>
<dbReference type="GO" id="GO:0016491">
    <property type="term" value="F:oxidoreductase activity"/>
    <property type="evidence" value="ECO:0007669"/>
    <property type="project" value="UniProtKB-KW"/>
</dbReference>
<evidence type="ECO:0000259" key="2">
    <source>
        <dbReference type="Pfam" id="PF01408"/>
    </source>
</evidence>
<dbReference type="GO" id="GO:0000166">
    <property type="term" value="F:nucleotide binding"/>
    <property type="evidence" value="ECO:0007669"/>
    <property type="project" value="InterPro"/>
</dbReference>
<feature type="domain" description="GFO/IDH/MocA-like oxidoreductase" evidence="3">
    <location>
        <begin position="128"/>
        <end position="265"/>
    </location>
</feature>
<gene>
    <name evidence="4" type="ORF">GGR25_003433</name>
</gene>
<dbReference type="InterPro" id="IPR050463">
    <property type="entry name" value="Gfo/Idh/MocA_oxidrdct_glycsds"/>
</dbReference>
<evidence type="ECO:0000259" key="3">
    <source>
        <dbReference type="Pfam" id="PF22725"/>
    </source>
</evidence>
<keyword evidence="1" id="KW-0560">Oxidoreductase</keyword>
<feature type="domain" description="Gfo/Idh/MocA-like oxidoreductase N-terminal" evidence="2">
    <location>
        <begin position="4"/>
        <end position="116"/>
    </location>
</feature>
<dbReference type="SUPFAM" id="SSF55347">
    <property type="entry name" value="Glyceraldehyde-3-phosphate dehydrogenase-like, C-terminal domain"/>
    <property type="match status" value="1"/>
</dbReference>
<dbReference type="Gene3D" id="3.40.50.720">
    <property type="entry name" value="NAD(P)-binding Rossmann-like Domain"/>
    <property type="match status" value="1"/>
</dbReference>
<dbReference type="InterPro" id="IPR055170">
    <property type="entry name" value="GFO_IDH_MocA-like_dom"/>
</dbReference>
<dbReference type="PANTHER" id="PTHR43818">
    <property type="entry name" value="BCDNA.GH03377"/>
    <property type="match status" value="1"/>
</dbReference>
<dbReference type="InterPro" id="IPR036291">
    <property type="entry name" value="NAD(P)-bd_dom_sf"/>
</dbReference>
<organism evidence="4 5">
    <name type="scientific">Kaistia hirudinis</name>
    <dbReference type="NCBI Taxonomy" id="1293440"/>
    <lineage>
        <taxon>Bacteria</taxon>
        <taxon>Pseudomonadati</taxon>
        <taxon>Pseudomonadota</taxon>
        <taxon>Alphaproteobacteria</taxon>
        <taxon>Hyphomicrobiales</taxon>
        <taxon>Kaistiaceae</taxon>
        <taxon>Kaistia</taxon>
    </lineage>
</organism>
<dbReference type="Proteomes" id="UP000553963">
    <property type="component" value="Unassembled WGS sequence"/>
</dbReference>
<evidence type="ECO:0000256" key="1">
    <source>
        <dbReference type="ARBA" id="ARBA00023002"/>
    </source>
</evidence>
<dbReference type="Pfam" id="PF01408">
    <property type="entry name" value="GFO_IDH_MocA"/>
    <property type="match status" value="1"/>
</dbReference>
<dbReference type="AlphaFoldDB" id="A0A840AVA5"/>
<dbReference type="PANTHER" id="PTHR43818:SF11">
    <property type="entry name" value="BCDNA.GH03377"/>
    <property type="match status" value="1"/>
</dbReference>
<evidence type="ECO:0000313" key="4">
    <source>
        <dbReference type="EMBL" id="MBB3932375.1"/>
    </source>
</evidence>
<protein>
    <submittedName>
        <fullName evidence="4">Putative dehydrogenase</fullName>
    </submittedName>
</protein>